<name>I3EG38_NEMP3</name>
<sequence length="841" mass="97297">MLTTEDLCRKGFYGIQIKDLKKNEIITLKDQPGVEIVTESSLRKVKETLDPTLFKQDPNASINSYIRASNKEFTQYMTNGRLNFNCPEYYFILHELVVHDHPVSCNDTRIKLKIGAKSFFYFIKKLVLSGVVKKLENGSKIALCKDDLPQEKELPEYPPPKHLLQHVPIYVQIRNLLTRAEGTSTQQIKEYLGIKNRQAHVALRHVMQEFGDEIKIVTEFEGKTRRHRYILKEHYGNKEKQFESHMQGVEAAGSIEVHNDCIDTEQRTRVIEDLVSKEQVIMYNKAFHQKISEILGSKHTIDKNTVVRTARTSSKIDLVCVYIKYAMKTISRNVFKICSLKPTDPVIINCIRKEGYKSFSIVTNNGVIDYNYEDEYTEDSPQSAEKSTKPSRLDDSKKYYRGILFTEYENLFASEGNGYVLKKENRLRILKDFWRKSSLRIEKNHQTVDELPMWILFSVFPFSAPNLRNKVHEFYSGLEKDWESVPYNNFRKDAGVELSKYFTAKKYLNILTEYIDELLDNLELKEMPNPSTNTVYYALCDNEVASSVEEDSLMRKELSFINKEEREALYQCMCNELEKRADCSKPDGTIPKQIAFGVGIDSILRSRHNKEIKSDIIGLFIRKQSFKKTYSIFNSCMKISPANYDQLCAEDIELNNKVFSKEQILQCIYAVKTELLNMGTVWALEAFQEYDYFLLEYVILTLNAYKVLMLSKASIRNNVIIQIKIFEEYKKAVTNAKIALYRTNGISDTNQESSEAYSSSMYLQTFGIDGISKISSDNSAVSYAAASLFLYLIHNGAVCLNKAQQKNFTTRIEIETIINQYPTIFLLHIKKKYSDSVVMLR</sequence>
<dbReference type="AlphaFoldDB" id="I3EG38"/>
<dbReference type="InterPro" id="IPR031541">
    <property type="entry name" value="HTH_micro"/>
</dbReference>
<protein>
    <submittedName>
        <fullName evidence="1">Uncharacterized protein</fullName>
    </submittedName>
</protein>
<dbReference type="InParanoid" id="I3EG38"/>
<dbReference type="HOGENOM" id="CLU_338332_0_0_1"/>
<organism evidence="1 2">
    <name type="scientific">Nematocida parisii (strain ERTm3)</name>
    <name type="common">Nematode killer fungus</name>
    <dbReference type="NCBI Taxonomy" id="935791"/>
    <lineage>
        <taxon>Eukaryota</taxon>
        <taxon>Fungi</taxon>
        <taxon>Fungi incertae sedis</taxon>
        <taxon>Microsporidia</taxon>
        <taxon>Nematocida</taxon>
    </lineage>
</organism>
<dbReference type="Proteomes" id="UP000002872">
    <property type="component" value="Unassembled WGS sequence"/>
</dbReference>
<accession>I3EG38</accession>
<reference evidence="1" key="1">
    <citation type="submission" date="2011-01" db="EMBL/GenBank/DDBJ databases">
        <title>The Genome Sequence of Nematocida parisii strain ERTm3.</title>
        <authorList>
            <consortium name="The Broad Institute Genome Sequencing Platform"/>
            <consortium name="The Broad Institute Genome Sequencing Center for Infectious Disease"/>
            <person name="Cuomo C."/>
            <person name="Troemel E."/>
            <person name="Young S.K."/>
            <person name="Zeng Q."/>
            <person name="Gargeya S."/>
            <person name="Fitzgerald M."/>
            <person name="Haas B."/>
            <person name="Abouelleil A."/>
            <person name="Alvarado L."/>
            <person name="Arachchi H.M."/>
            <person name="Berlin A."/>
            <person name="Chapman S.B."/>
            <person name="Gearin G."/>
            <person name="Goldberg J."/>
            <person name="Griggs A."/>
            <person name="Gujja S."/>
            <person name="Hansen M."/>
            <person name="Heiman D."/>
            <person name="Howarth C."/>
            <person name="Larimer J."/>
            <person name="Lui A."/>
            <person name="MacDonald P.J.P."/>
            <person name="McCowen C."/>
            <person name="Montmayeur A."/>
            <person name="Murphy C."/>
            <person name="Neiman D."/>
            <person name="Pearson M."/>
            <person name="Priest M."/>
            <person name="Roberts A."/>
            <person name="Saif S."/>
            <person name="Shea T."/>
            <person name="Sisk P."/>
            <person name="Stolte C."/>
            <person name="Sykes S."/>
            <person name="Wortman J."/>
            <person name="Nusbaum C."/>
            <person name="Birren B."/>
        </authorList>
    </citation>
    <scope>NUCLEOTIDE SEQUENCE</scope>
    <source>
        <strain evidence="1">ERTm3</strain>
    </source>
</reference>
<evidence type="ECO:0000313" key="1">
    <source>
        <dbReference type="EMBL" id="EIJ88185.1"/>
    </source>
</evidence>
<gene>
    <name evidence="1" type="ORF">NEQG_01629</name>
</gene>
<dbReference type="OMA" id="FNCPEYY"/>
<dbReference type="OrthoDB" id="2187210at2759"/>
<proteinExistence type="predicted"/>
<dbReference type="Pfam" id="PF17007">
    <property type="entry name" value="HTH_micro"/>
    <property type="match status" value="1"/>
</dbReference>
<dbReference type="EMBL" id="GL870879">
    <property type="protein sequence ID" value="EIJ88185.1"/>
    <property type="molecule type" value="Genomic_DNA"/>
</dbReference>
<keyword evidence="2" id="KW-1185">Reference proteome</keyword>
<evidence type="ECO:0000313" key="2">
    <source>
        <dbReference type="Proteomes" id="UP000002872"/>
    </source>
</evidence>
<dbReference type="VEuPathDB" id="MicrosporidiaDB:NEQG_01629"/>